<dbReference type="PANTHER" id="PTHR30218:SF0">
    <property type="entry name" value="POLYPHOSPHATE KINASE"/>
    <property type="match status" value="1"/>
</dbReference>
<dbReference type="InterPro" id="IPR003414">
    <property type="entry name" value="PP_kinase"/>
</dbReference>
<dbReference type="InterPro" id="IPR025200">
    <property type="entry name" value="PPK_C_dom2"/>
</dbReference>
<dbReference type="Gene3D" id="3.30.870.10">
    <property type="entry name" value="Endonuclease Chain A"/>
    <property type="match status" value="1"/>
</dbReference>
<dbReference type="GO" id="GO:0009358">
    <property type="term" value="C:polyphosphate kinase complex"/>
    <property type="evidence" value="ECO:0007669"/>
    <property type="project" value="InterPro"/>
</dbReference>
<dbReference type="PANTHER" id="PTHR30218">
    <property type="entry name" value="POLYPHOSPHATE KINASE"/>
    <property type="match status" value="1"/>
</dbReference>
<name>A0A382HT64_9ZZZZ</name>
<dbReference type="AlphaFoldDB" id="A0A382HT64"/>
<accession>A0A382HT64</accession>
<evidence type="ECO:0000313" key="2">
    <source>
        <dbReference type="EMBL" id="SVB89681.1"/>
    </source>
</evidence>
<protein>
    <recommendedName>
        <fullName evidence="1">Polyphosphate kinase C-terminal domain-containing protein</fullName>
    </recommendedName>
</protein>
<dbReference type="GO" id="GO:0008976">
    <property type="term" value="F:polyphosphate kinase activity"/>
    <property type="evidence" value="ECO:0007669"/>
    <property type="project" value="InterPro"/>
</dbReference>
<dbReference type="SUPFAM" id="SSF56024">
    <property type="entry name" value="Phospholipase D/nuclease"/>
    <property type="match status" value="1"/>
</dbReference>
<dbReference type="Pfam" id="PF13090">
    <property type="entry name" value="PP_kinase_C"/>
    <property type="match status" value="1"/>
</dbReference>
<organism evidence="2">
    <name type="scientific">marine metagenome</name>
    <dbReference type="NCBI Taxonomy" id="408172"/>
    <lineage>
        <taxon>unclassified sequences</taxon>
        <taxon>metagenomes</taxon>
        <taxon>ecological metagenomes</taxon>
    </lineage>
</organism>
<proteinExistence type="predicted"/>
<evidence type="ECO:0000259" key="1">
    <source>
        <dbReference type="Pfam" id="PF13090"/>
    </source>
</evidence>
<reference evidence="2" key="1">
    <citation type="submission" date="2018-05" db="EMBL/GenBank/DDBJ databases">
        <authorList>
            <person name="Lanie J.A."/>
            <person name="Ng W.-L."/>
            <person name="Kazmierczak K.M."/>
            <person name="Andrzejewski T.M."/>
            <person name="Davidsen T.M."/>
            <person name="Wayne K.J."/>
            <person name="Tettelin H."/>
            <person name="Glass J.I."/>
            <person name="Rusch D."/>
            <person name="Podicherti R."/>
            <person name="Tsui H.-C.T."/>
            <person name="Winkler M.E."/>
        </authorList>
    </citation>
    <scope>NUCLEOTIDE SEQUENCE</scope>
</reference>
<feature type="domain" description="Polyphosphate kinase C-terminal" evidence="1">
    <location>
        <begin position="1"/>
        <end position="116"/>
    </location>
</feature>
<dbReference type="GO" id="GO:0006799">
    <property type="term" value="P:polyphosphate biosynthetic process"/>
    <property type="evidence" value="ECO:0007669"/>
    <property type="project" value="InterPro"/>
</dbReference>
<gene>
    <name evidence="2" type="ORF">METZ01_LOCUS242535</name>
</gene>
<sequence length="154" mass="17596">MIVRGICCLRPGVPKLSDNITVRSIVDRFLEHSRIFFFENNGNPKVFAGSGDWMYRNFEKRIEVTFPIEDEKIKRRIINGILPVYLKDNVKAHELQPDGTYVQLKPDGGEKSIRSQVEFISGAKATSRGQKEESRVNDMKLRVIQSLKKNESAA</sequence>
<dbReference type="EMBL" id="UINC01062761">
    <property type="protein sequence ID" value="SVB89681.1"/>
    <property type="molecule type" value="Genomic_DNA"/>
</dbReference>